<keyword evidence="4" id="KW-0853">WD repeat</keyword>
<keyword evidence="6 9" id="KW-0175">Coiled coil</keyword>
<dbReference type="GO" id="GO:0060271">
    <property type="term" value="P:cilium assembly"/>
    <property type="evidence" value="ECO:0007669"/>
    <property type="project" value="TreeGrafter"/>
</dbReference>
<evidence type="ECO:0000256" key="8">
    <source>
        <dbReference type="ARBA" id="ARBA00023273"/>
    </source>
</evidence>
<evidence type="ECO:0000256" key="4">
    <source>
        <dbReference type="ARBA" id="ARBA00022574"/>
    </source>
</evidence>
<evidence type="ECO:0000256" key="6">
    <source>
        <dbReference type="ARBA" id="ARBA00023054"/>
    </source>
</evidence>
<protein>
    <submittedName>
        <fullName evidence="10">Uncharacterized protein</fullName>
    </submittedName>
</protein>
<evidence type="ECO:0000256" key="3">
    <source>
        <dbReference type="ARBA" id="ARBA00022490"/>
    </source>
</evidence>
<feature type="coiled-coil region" evidence="9">
    <location>
        <begin position="155"/>
        <end position="189"/>
    </location>
</feature>
<reference evidence="10" key="1">
    <citation type="submission" date="2018-11" db="EMBL/GenBank/DDBJ databases">
        <authorList>
            <consortium name="Pathogen Informatics"/>
        </authorList>
    </citation>
    <scope>NUCLEOTIDE SEQUENCE</scope>
</reference>
<evidence type="ECO:0000313" key="10">
    <source>
        <dbReference type="EMBL" id="VEL36201.1"/>
    </source>
</evidence>
<keyword evidence="5" id="KW-0677">Repeat</keyword>
<dbReference type="Proteomes" id="UP000784294">
    <property type="component" value="Unassembled WGS sequence"/>
</dbReference>
<keyword evidence="3" id="KW-0963">Cytoplasm</keyword>
<evidence type="ECO:0000313" key="11">
    <source>
        <dbReference type="Proteomes" id="UP000784294"/>
    </source>
</evidence>
<name>A0A3S5CNW0_9PLAT</name>
<dbReference type="AlphaFoldDB" id="A0A3S5CNW0"/>
<dbReference type="EMBL" id="CAAALY010251644">
    <property type="protein sequence ID" value="VEL36201.1"/>
    <property type="molecule type" value="Genomic_DNA"/>
</dbReference>
<gene>
    <name evidence="10" type="ORF">PXEA_LOCUS29641</name>
</gene>
<dbReference type="OrthoDB" id="535167at2759"/>
<keyword evidence="11" id="KW-1185">Reference proteome</keyword>
<evidence type="ECO:0000256" key="7">
    <source>
        <dbReference type="ARBA" id="ARBA00023212"/>
    </source>
</evidence>
<evidence type="ECO:0000256" key="5">
    <source>
        <dbReference type="ARBA" id="ARBA00022737"/>
    </source>
</evidence>
<evidence type="ECO:0000256" key="9">
    <source>
        <dbReference type="SAM" id="Coils"/>
    </source>
</evidence>
<sequence>MMLLTTKDTIYRLKEKFNLEFEEAFHRKEAELARISERMNRLRYVYAEIGLDDEAKKPLDDAWLPSEQPESLVLAVQDCEITVEHYFSSTQRAEAEAEARAADERRRREAADNWRERGLEEMMGGVLEVKKEDLLKKDIPKPNFVLQGKVQTQWSEDDKRIFAEYEKKVKDLNEERERFRKVMQAEIKKLTGLIEDGKMRFNEHLVSLFNKWLQIRKAVWQEELSVWRLKWSLLVDEELVTREEHLRSIRRELQQKEKEVE</sequence>
<keyword evidence="8" id="KW-0966">Cell projection</keyword>
<evidence type="ECO:0000256" key="1">
    <source>
        <dbReference type="ARBA" id="ARBA00004138"/>
    </source>
</evidence>
<organism evidence="10 11">
    <name type="scientific">Protopolystoma xenopodis</name>
    <dbReference type="NCBI Taxonomy" id="117903"/>
    <lineage>
        <taxon>Eukaryota</taxon>
        <taxon>Metazoa</taxon>
        <taxon>Spiralia</taxon>
        <taxon>Lophotrochozoa</taxon>
        <taxon>Platyhelminthes</taxon>
        <taxon>Monogenea</taxon>
        <taxon>Polyopisthocotylea</taxon>
        <taxon>Polystomatidea</taxon>
        <taxon>Polystomatidae</taxon>
        <taxon>Protopolystoma</taxon>
    </lineage>
</organism>
<keyword evidence="7" id="KW-0206">Cytoskeleton</keyword>
<accession>A0A3S5CNW0</accession>
<evidence type="ECO:0000256" key="2">
    <source>
        <dbReference type="ARBA" id="ARBA00004245"/>
    </source>
</evidence>
<proteinExistence type="predicted"/>
<dbReference type="GO" id="GO:0005930">
    <property type="term" value="C:axoneme"/>
    <property type="evidence" value="ECO:0007669"/>
    <property type="project" value="TreeGrafter"/>
</dbReference>
<dbReference type="PANTHER" id="PTHR14885:SF1">
    <property type="entry name" value="CILIA- AND FLAGELLA-ASSOCIATED PROTEIN 43"/>
    <property type="match status" value="1"/>
</dbReference>
<dbReference type="PANTHER" id="PTHR14885">
    <property type="entry name" value="CILIA- AND FLAGELLA-ASSOCIATED PROTEIN 43-RELATED"/>
    <property type="match status" value="1"/>
</dbReference>
<comment type="subcellular location">
    <subcellularLocation>
        <location evidence="1">Cell projection</location>
        <location evidence="1">Cilium</location>
    </subcellularLocation>
    <subcellularLocation>
        <location evidence="2">Cytoplasm</location>
        <location evidence="2">Cytoskeleton</location>
    </subcellularLocation>
</comment>
<comment type="caution">
    <text evidence="10">The sequence shown here is derived from an EMBL/GenBank/DDBJ whole genome shotgun (WGS) entry which is preliminary data.</text>
</comment>
<dbReference type="Pfam" id="PF25828">
    <property type="entry name" value="CC_Cfap43"/>
    <property type="match status" value="1"/>
</dbReference>